<dbReference type="Gene3D" id="3.30.465.10">
    <property type="match status" value="1"/>
</dbReference>
<dbReference type="InterPro" id="IPR006093">
    <property type="entry name" value="Oxy_OxRdtase_FAD_BS"/>
</dbReference>
<keyword evidence="4" id="KW-0060">Ascorbate biosynthesis</keyword>
<dbReference type="InterPro" id="IPR016169">
    <property type="entry name" value="FAD-bd_PCMH_sub2"/>
</dbReference>
<dbReference type="InterPro" id="IPR007173">
    <property type="entry name" value="ALO_C"/>
</dbReference>
<keyword evidence="6" id="KW-0560">Oxidoreductase</keyword>
<proteinExistence type="inferred from homology"/>
<dbReference type="InterPro" id="IPR016167">
    <property type="entry name" value="FAD-bd_PCMH_sub1"/>
</dbReference>
<evidence type="ECO:0000259" key="7">
    <source>
        <dbReference type="PROSITE" id="PS51387"/>
    </source>
</evidence>
<comment type="pathway">
    <text evidence="1">Cofactor biosynthesis; L-ascorbate biosynthesis.</text>
</comment>
<dbReference type="InterPro" id="IPR036318">
    <property type="entry name" value="FAD-bd_PCMH-like_sf"/>
</dbReference>
<keyword evidence="5" id="KW-0274">FAD</keyword>
<dbReference type="Gene3D" id="3.30.70.2520">
    <property type="match status" value="1"/>
</dbReference>
<name>A0ABU0YEQ0_9PROT</name>
<dbReference type="InterPro" id="IPR010031">
    <property type="entry name" value="FAD_lactone_oxidase-like"/>
</dbReference>
<dbReference type="InterPro" id="IPR016166">
    <property type="entry name" value="FAD-bd_PCMH"/>
</dbReference>
<evidence type="ECO:0000313" key="8">
    <source>
        <dbReference type="EMBL" id="MDQ7246197.1"/>
    </source>
</evidence>
<dbReference type="PROSITE" id="PS51387">
    <property type="entry name" value="FAD_PCMH"/>
    <property type="match status" value="1"/>
</dbReference>
<evidence type="ECO:0000256" key="4">
    <source>
        <dbReference type="ARBA" id="ARBA00022644"/>
    </source>
</evidence>
<dbReference type="RefSeq" id="WP_379953570.1">
    <property type="nucleotide sequence ID" value="NZ_JAUYVI010000001.1"/>
</dbReference>
<reference evidence="9" key="1">
    <citation type="submission" date="2023-08" db="EMBL/GenBank/DDBJ databases">
        <title>Rhodospirillaceae gen. nov., a novel taxon isolated from the Yangtze River Yuezi River estuary sludge.</title>
        <authorList>
            <person name="Ruan L."/>
        </authorList>
    </citation>
    <scope>NUCLEOTIDE SEQUENCE [LARGE SCALE GENOMIC DNA]</scope>
    <source>
        <strain evidence="9">R-7</strain>
    </source>
</reference>
<dbReference type="Gene3D" id="1.10.45.10">
    <property type="entry name" value="Vanillyl-alcohol Oxidase, Chain A, domain 4"/>
    <property type="match status" value="1"/>
</dbReference>
<dbReference type="InterPro" id="IPR016171">
    <property type="entry name" value="Vanillyl_alc_oxidase_C-sub2"/>
</dbReference>
<keyword evidence="9" id="KW-1185">Reference proteome</keyword>
<dbReference type="Pfam" id="PF01565">
    <property type="entry name" value="FAD_binding_4"/>
    <property type="match status" value="1"/>
</dbReference>
<organism evidence="8 9">
    <name type="scientific">Dongia sedimenti</name>
    <dbReference type="NCBI Taxonomy" id="3064282"/>
    <lineage>
        <taxon>Bacteria</taxon>
        <taxon>Pseudomonadati</taxon>
        <taxon>Pseudomonadota</taxon>
        <taxon>Alphaproteobacteria</taxon>
        <taxon>Rhodospirillales</taxon>
        <taxon>Dongiaceae</taxon>
        <taxon>Dongia</taxon>
    </lineage>
</organism>
<keyword evidence="3" id="KW-0285">Flavoprotein</keyword>
<dbReference type="Gene3D" id="3.30.43.10">
    <property type="entry name" value="Uridine Diphospho-n-acetylenolpyruvylglucosamine Reductase, domain 2"/>
    <property type="match status" value="1"/>
</dbReference>
<sequence>MTAQSADLLQPGKLWWNWFGEQNFVPRYTTAPRDEEDVRRIVLKAQELGLPVRSSGRGHSNPAIVPTPGIHIDFRSFGAVIGVDKQKLQVTVQPGITVGELSRYLRTQGMSLNNQGDIDTQSVCGAIMTATHGAGITLPCFSAQMIGARIVTADGSFVDLSAETDGELFKAFRASLGMFGVVVSLTLQAVPSYNIRKTSWNADVEDCIGGLRERLASNRTFWFFWLPHRKSADLFVLPSDIPNRASRDHDICHMRSYNAVPVADPAPALGPGEQFDHSSVIFPNLYEPNFREMEYAVPMDAFEETFAEVRQLLLREYADLAFPVECRPVKADDSYLGAYAERDGYAIGVSGPPEVSTWTMLKAVDEVFERRAGRPHWGKHHFMTPERLERLYPRYQAFKVLRRQMDPTGLFLNDYLRALFA</sequence>
<evidence type="ECO:0000256" key="1">
    <source>
        <dbReference type="ARBA" id="ARBA00005147"/>
    </source>
</evidence>
<feature type="domain" description="FAD-binding PCMH-type" evidence="7">
    <location>
        <begin position="21"/>
        <end position="192"/>
    </location>
</feature>
<evidence type="ECO:0000313" key="9">
    <source>
        <dbReference type="Proteomes" id="UP001230156"/>
    </source>
</evidence>
<evidence type="ECO:0000256" key="6">
    <source>
        <dbReference type="ARBA" id="ARBA00023002"/>
    </source>
</evidence>
<evidence type="ECO:0000256" key="5">
    <source>
        <dbReference type="ARBA" id="ARBA00022827"/>
    </source>
</evidence>
<dbReference type="SUPFAM" id="SSF56176">
    <property type="entry name" value="FAD-binding/transporter-associated domain-like"/>
    <property type="match status" value="1"/>
</dbReference>
<comment type="caution">
    <text evidence="8">The sequence shown here is derived from an EMBL/GenBank/DDBJ whole genome shotgun (WGS) entry which is preliminary data.</text>
</comment>
<evidence type="ECO:0000256" key="3">
    <source>
        <dbReference type="ARBA" id="ARBA00022630"/>
    </source>
</evidence>
<dbReference type="Pfam" id="PF04030">
    <property type="entry name" value="ALO"/>
    <property type="match status" value="1"/>
</dbReference>
<dbReference type="Proteomes" id="UP001230156">
    <property type="component" value="Unassembled WGS sequence"/>
</dbReference>
<dbReference type="InterPro" id="IPR006094">
    <property type="entry name" value="Oxid_FAD_bind_N"/>
</dbReference>
<accession>A0ABU0YEQ0</accession>
<dbReference type="PROSITE" id="PS00862">
    <property type="entry name" value="OX2_COVAL_FAD"/>
    <property type="match status" value="1"/>
</dbReference>
<dbReference type="EMBL" id="JAUYVI010000001">
    <property type="protein sequence ID" value="MDQ7246197.1"/>
    <property type="molecule type" value="Genomic_DNA"/>
</dbReference>
<dbReference type="PANTHER" id="PTHR43762">
    <property type="entry name" value="L-GULONOLACTONE OXIDASE"/>
    <property type="match status" value="1"/>
</dbReference>
<dbReference type="PANTHER" id="PTHR43762:SF1">
    <property type="entry name" value="D-ARABINONO-1,4-LACTONE OXIDASE"/>
    <property type="match status" value="1"/>
</dbReference>
<protein>
    <submittedName>
        <fullName evidence="8">D-arabinono-1,4-lactone oxidase</fullName>
    </submittedName>
</protein>
<evidence type="ECO:0000256" key="2">
    <source>
        <dbReference type="ARBA" id="ARBA00005466"/>
    </source>
</evidence>
<gene>
    <name evidence="8" type="ORF">Q8A70_00905</name>
</gene>
<comment type="similarity">
    <text evidence="2">Belongs to the oxygen-dependent FAD-linked oxidoreductase family.</text>
</comment>
<dbReference type="PIRSF" id="PIRSF000136">
    <property type="entry name" value="LGO_GLO"/>
    <property type="match status" value="1"/>
</dbReference>